<dbReference type="AlphaFoldDB" id="A0AAU7DQM5"/>
<evidence type="ECO:0000313" key="1">
    <source>
        <dbReference type="EMBL" id="XBH19587.1"/>
    </source>
</evidence>
<gene>
    <name evidence="1" type="ORF">P8935_09765</name>
</gene>
<sequence>MEADWEFEIGNDAPIIEAHWAGFVDLRVEPARASQLAETQQLPGLAEALERLNAINSPVWTCKTDVFVPGHIDPDELDAAGEESSHSIACYVDLLMRSDQQWNLPFKAERSCKVLCAQLRNIPLRCCRIDLIVRQAHIESDLNDLGATAYLSACGSTESGARLQLTECLSQFAKLLVPEPKRDSRTNGVAVFG</sequence>
<proteinExistence type="predicted"/>
<organism evidence="1">
    <name type="scientific">Telmatobacter sp. DSM 110680</name>
    <dbReference type="NCBI Taxonomy" id="3036704"/>
    <lineage>
        <taxon>Bacteria</taxon>
        <taxon>Pseudomonadati</taxon>
        <taxon>Acidobacteriota</taxon>
        <taxon>Terriglobia</taxon>
        <taxon>Terriglobales</taxon>
        <taxon>Acidobacteriaceae</taxon>
        <taxon>Telmatobacter</taxon>
    </lineage>
</organism>
<dbReference type="EMBL" id="CP121196">
    <property type="protein sequence ID" value="XBH19587.1"/>
    <property type="molecule type" value="Genomic_DNA"/>
</dbReference>
<protein>
    <submittedName>
        <fullName evidence="1">Uncharacterized protein</fullName>
    </submittedName>
</protein>
<dbReference type="RefSeq" id="WP_348264806.1">
    <property type="nucleotide sequence ID" value="NZ_CP121196.1"/>
</dbReference>
<accession>A0AAU7DQM5</accession>
<name>A0AAU7DQM5_9BACT</name>
<reference evidence="1" key="1">
    <citation type="submission" date="2023-03" db="EMBL/GenBank/DDBJ databases">
        <title>Edaphobacter sp.</title>
        <authorList>
            <person name="Huber K.J."/>
            <person name="Papendorf J."/>
            <person name="Pilke C."/>
            <person name="Bunk B."/>
            <person name="Sproeer C."/>
            <person name="Pester M."/>
        </authorList>
    </citation>
    <scope>NUCLEOTIDE SEQUENCE</scope>
    <source>
        <strain evidence="1">DSM 110680</strain>
    </source>
</reference>